<keyword evidence="1" id="KW-0175">Coiled coil</keyword>
<sequence>MNDEFIFSYADIINVDANIMKQLKEETSNMAKKIEILEISKRKLMGQGIGLCSMNELQEIDNQLERSLKKIRTRKEKLLLEENAKLSEKYGLRPKQAALEPQASPTQPAQQKEMANCSHNIQNSEADTDLFIGLPDICWSS</sequence>
<feature type="coiled-coil region" evidence="1">
    <location>
        <begin position="20"/>
        <end position="81"/>
    </location>
</feature>
<evidence type="ECO:0000259" key="3">
    <source>
        <dbReference type="PROSITE" id="PS51297"/>
    </source>
</evidence>
<evidence type="ECO:0000256" key="2">
    <source>
        <dbReference type="SAM" id="MobiDB-lite"/>
    </source>
</evidence>
<gene>
    <name evidence="4" type="ORF">RND71_023107</name>
</gene>
<dbReference type="EMBL" id="JAVYJV010000012">
    <property type="protein sequence ID" value="KAK4357497.1"/>
    <property type="molecule type" value="Genomic_DNA"/>
</dbReference>
<dbReference type="InterPro" id="IPR002487">
    <property type="entry name" value="TF_Kbox"/>
</dbReference>
<dbReference type="PROSITE" id="PS51297">
    <property type="entry name" value="K_BOX"/>
    <property type="match status" value="1"/>
</dbReference>
<organism evidence="4 5">
    <name type="scientific">Anisodus tanguticus</name>
    <dbReference type="NCBI Taxonomy" id="243964"/>
    <lineage>
        <taxon>Eukaryota</taxon>
        <taxon>Viridiplantae</taxon>
        <taxon>Streptophyta</taxon>
        <taxon>Embryophyta</taxon>
        <taxon>Tracheophyta</taxon>
        <taxon>Spermatophyta</taxon>
        <taxon>Magnoliopsida</taxon>
        <taxon>eudicotyledons</taxon>
        <taxon>Gunneridae</taxon>
        <taxon>Pentapetalae</taxon>
        <taxon>asterids</taxon>
        <taxon>lamiids</taxon>
        <taxon>Solanales</taxon>
        <taxon>Solanaceae</taxon>
        <taxon>Solanoideae</taxon>
        <taxon>Hyoscyameae</taxon>
        <taxon>Anisodus</taxon>
    </lineage>
</organism>
<dbReference type="Proteomes" id="UP001291623">
    <property type="component" value="Unassembled WGS sequence"/>
</dbReference>
<dbReference type="AlphaFoldDB" id="A0AAE1RUW9"/>
<accession>A0AAE1RUW9</accession>
<dbReference type="Pfam" id="PF01486">
    <property type="entry name" value="K-box"/>
    <property type="match status" value="1"/>
</dbReference>
<evidence type="ECO:0000313" key="5">
    <source>
        <dbReference type="Proteomes" id="UP001291623"/>
    </source>
</evidence>
<name>A0AAE1RUW9_9SOLA</name>
<feature type="region of interest" description="Disordered" evidence="2">
    <location>
        <begin position="91"/>
        <end position="112"/>
    </location>
</feature>
<comment type="caution">
    <text evidence="4">The sequence shown here is derived from an EMBL/GenBank/DDBJ whole genome shotgun (WGS) entry which is preliminary data.</text>
</comment>
<protein>
    <recommendedName>
        <fullName evidence="3">K-box domain-containing protein</fullName>
    </recommendedName>
</protein>
<keyword evidence="5" id="KW-1185">Reference proteome</keyword>
<feature type="domain" description="K-box" evidence="3">
    <location>
        <begin position="20"/>
        <end position="118"/>
    </location>
</feature>
<evidence type="ECO:0000313" key="4">
    <source>
        <dbReference type="EMBL" id="KAK4357497.1"/>
    </source>
</evidence>
<reference evidence="4" key="1">
    <citation type="submission" date="2023-12" db="EMBL/GenBank/DDBJ databases">
        <title>Genome assembly of Anisodus tanguticus.</title>
        <authorList>
            <person name="Wang Y.-J."/>
        </authorList>
    </citation>
    <scope>NUCLEOTIDE SEQUENCE</scope>
    <source>
        <strain evidence="4">KB-2021</strain>
        <tissue evidence="4">Leaf</tissue>
    </source>
</reference>
<evidence type="ECO:0000256" key="1">
    <source>
        <dbReference type="SAM" id="Coils"/>
    </source>
</evidence>
<proteinExistence type="predicted"/>
<dbReference type="GO" id="GO:0003700">
    <property type="term" value="F:DNA-binding transcription factor activity"/>
    <property type="evidence" value="ECO:0007669"/>
    <property type="project" value="InterPro"/>
</dbReference>
<dbReference type="GO" id="GO:0005634">
    <property type="term" value="C:nucleus"/>
    <property type="evidence" value="ECO:0007669"/>
    <property type="project" value="InterPro"/>
</dbReference>